<keyword evidence="7 19" id="KW-0028">Amino-acid biosynthesis</keyword>
<evidence type="ECO:0000256" key="15">
    <source>
        <dbReference type="ARBA" id="ARBA00047359"/>
    </source>
</evidence>
<evidence type="ECO:0000256" key="7">
    <source>
        <dbReference type="ARBA" id="ARBA00022605"/>
    </source>
</evidence>
<dbReference type="GO" id="GO:0005524">
    <property type="term" value="F:ATP binding"/>
    <property type="evidence" value="ECO:0007669"/>
    <property type="project" value="UniProtKB-UniRule"/>
</dbReference>
<dbReference type="FunFam" id="3.30.470.20:FF:000007">
    <property type="entry name" value="Carbamoyl-phosphate synthase large chain"/>
    <property type="match status" value="1"/>
</dbReference>
<feature type="binding site" evidence="19">
    <location>
        <position position="788"/>
    </location>
    <ligand>
        <name>ATP</name>
        <dbReference type="ChEBI" id="CHEBI:30616"/>
        <label>2</label>
    </ligand>
</feature>
<feature type="region of interest" description="Carboxyphosphate synthetic domain" evidence="19">
    <location>
        <begin position="1"/>
        <end position="403"/>
    </location>
</feature>
<dbReference type="HAMAP" id="MF_01210_A">
    <property type="entry name" value="CPSase_L_chain_A"/>
    <property type="match status" value="1"/>
</dbReference>
<dbReference type="Pfam" id="PF02786">
    <property type="entry name" value="CPSase_L_D2"/>
    <property type="match status" value="2"/>
</dbReference>
<feature type="binding site" evidence="19">
    <location>
        <position position="129"/>
    </location>
    <ligand>
        <name>ATP</name>
        <dbReference type="ChEBI" id="CHEBI:30616"/>
        <label>1</label>
    </ligand>
</feature>
<comment type="similarity">
    <text evidence="4 19">Belongs to the CarB family.</text>
</comment>
<evidence type="ECO:0000256" key="16">
    <source>
        <dbReference type="ARBA" id="ARBA00048816"/>
    </source>
</evidence>
<keyword evidence="23" id="KW-1185">Reference proteome</keyword>
<protein>
    <recommendedName>
        <fullName evidence="19">Carbamoyl phosphate synthase large chain</fullName>
        <ecNumber evidence="19">6.3.4.16</ecNumber>
        <ecNumber evidence="19">6.3.5.5</ecNumber>
    </recommendedName>
    <alternativeName>
        <fullName evidence="19">Carbamoyl phosphate synthetase ammonia chain</fullName>
    </alternativeName>
</protein>
<feature type="binding site" evidence="19">
    <location>
        <position position="215"/>
    </location>
    <ligand>
        <name>ATP</name>
        <dbReference type="ChEBI" id="CHEBI:30616"/>
        <label>1</label>
    </ligand>
</feature>
<keyword evidence="5 19" id="KW-0055">Arginine biosynthesis</keyword>
<dbReference type="InterPro" id="IPR005480">
    <property type="entry name" value="CPSase_lsu_oligo"/>
</dbReference>
<dbReference type="InterPro" id="IPR011607">
    <property type="entry name" value="MGS-like_dom"/>
</dbReference>
<name>A0A839T4W5_AZOMA</name>
<dbReference type="InterPro" id="IPR005483">
    <property type="entry name" value="CPSase_dom"/>
</dbReference>
<feature type="binding site" evidence="19">
    <location>
        <position position="285"/>
    </location>
    <ligand>
        <name>ATP</name>
        <dbReference type="ChEBI" id="CHEBI:30616"/>
        <label>1</label>
    </ligand>
</feature>
<dbReference type="FunFam" id="3.40.50.1380:FF:000004">
    <property type="entry name" value="Carbamoyl-phosphate synthase large chain"/>
    <property type="match status" value="1"/>
</dbReference>
<evidence type="ECO:0000256" key="1">
    <source>
        <dbReference type="ARBA" id="ARBA00001936"/>
    </source>
</evidence>
<evidence type="ECO:0000256" key="13">
    <source>
        <dbReference type="ARBA" id="ARBA00022975"/>
    </source>
</evidence>
<comment type="cofactor">
    <cofactor evidence="1">
        <name>Mn(2+)</name>
        <dbReference type="ChEBI" id="CHEBI:29035"/>
    </cofactor>
</comment>
<feature type="binding site" evidence="19">
    <location>
        <position position="243"/>
    </location>
    <ligand>
        <name>ATP</name>
        <dbReference type="ChEBI" id="CHEBI:30616"/>
        <label>1</label>
    </ligand>
</feature>
<feature type="binding site" evidence="19">
    <location>
        <position position="828"/>
    </location>
    <ligand>
        <name>Mg(2+)</name>
        <dbReference type="ChEBI" id="CHEBI:18420"/>
        <label>3</label>
    </ligand>
</feature>
<dbReference type="InterPro" id="IPR006275">
    <property type="entry name" value="CPSase_lsu"/>
</dbReference>
<feature type="binding site" evidence="19">
    <location>
        <position position="176"/>
    </location>
    <ligand>
        <name>ATP</name>
        <dbReference type="ChEBI" id="CHEBI:30616"/>
        <label>1</label>
    </ligand>
</feature>
<feature type="binding site" evidence="19">
    <location>
        <position position="840"/>
    </location>
    <ligand>
        <name>Mn(2+)</name>
        <dbReference type="ChEBI" id="CHEBI:29035"/>
        <label>4</label>
    </ligand>
</feature>
<dbReference type="RefSeq" id="WP_183166950.1">
    <property type="nucleotide sequence ID" value="NZ_JACHXI010000012.1"/>
</dbReference>
<evidence type="ECO:0000259" key="21">
    <source>
        <dbReference type="PROSITE" id="PS51855"/>
    </source>
</evidence>
<feature type="binding site" evidence="19">
    <location>
        <position position="828"/>
    </location>
    <ligand>
        <name>ATP</name>
        <dbReference type="ChEBI" id="CHEBI:30616"/>
        <label>2</label>
    </ligand>
</feature>
<comment type="pathway">
    <text evidence="2 19">Pyrimidine metabolism; UMP biosynthesis via de novo pathway; (S)-dihydroorotate from bicarbonate: step 1/3.</text>
</comment>
<evidence type="ECO:0000256" key="18">
    <source>
        <dbReference type="ARBA" id="ARBA00062056"/>
    </source>
</evidence>
<feature type="binding site" evidence="19">
    <location>
        <position position="760"/>
    </location>
    <ligand>
        <name>ATP</name>
        <dbReference type="ChEBI" id="CHEBI:30616"/>
        <label>2</label>
    </ligand>
</feature>
<keyword evidence="6 19" id="KW-0436">Ligase</keyword>
<feature type="binding site" evidence="19">
    <location>
        <position position="840"/>
    </location>
    <ligand>
        <name>Mg(2+)</name>
        <dbReference type="ChEBI" id="CHEBI:18420"/>
        <label>3</label>
    </ligand>
</feature>
<sequence length="1073" mass="117693">MPKRTDIKSILILGAGPIVIGQACEFDYSGAQACKALKEEGFRVILVNSNPATIMTDPSMADATYIEPIKWQTVARIIEKERPDALLPTMGGQTALNCALDLEKNGVLQEFGVEMIGANADTIDKAEDRSRFDKAMREIGLECPRSGIAHSMAEAYGVLDKVGFPCIIRPSFTMGGTGGGIAYNREEFEEICNRGLDLSPTKELLIDESLIGWKEYEMEVVRDKKDNCIIVCAIENFDPMGVHTGDSITVAPAQTLTDKEYQIMRNASLAVLREIGVETGGSNVQFGINPDDGRMVVIEMNPRVSRSSALASKATGFPIAKIAAKLAVGYSLDELLNDITGGRTPASFEPSIDYVVTKIPRFAFEKFPKADARLTTQMKSVGEVMAIGRTFQESVQKALRGLEVGATGFDPKLNMDDAEADSRLKRELTVPGAERIWYVADAFRAGRSLENIFGMTKIDPWFLVQIEDLVKEEERVKTLGLSSIDAELMRRLKRKGFSDARLARLLGVTEKNLRSHRHKLKVLPVYKRVDTCAAEFATDTAYLYSTYEEECEAKPSNRDKIMILGGGPNRIGQGIEFDYCCVHAALAMREDGYETIMVNCNPETVSTDYDTSDRLYFEPVTLEDVLEIVRVEQPKGVIVQYGGQTPLKICRALEEAGVPIIGTSPDSIDRAEDRERFQQMVQRLGLLQPANATARSEDEAIIASKTIGYPLVVRPSYVLGGRAMEIVYDEDELKRYMREAVQVSNDSPVLLDHFLNCATEVDIDAICDGEQVVIGGMMQHIEQAGVHSGDSACSLPPYSLPRHAQDVIREQVGKMALELGVVGLMNVQMAVQGDDIYVLEVNPRASRTVPFVSKCIGVSLAKIAARIMAGKTLKEVGCEHELIPGYFSVKEAVFPFAKFPGVDPILGPEMKSTGEVMGLGDSFAEAYAKAQLGAGEILPTSGYAFLSVREDDKPQVPEVARRLIDLGFEMVATSGTARLIEAAGLPVRRVNKVTEGRPHVVDMIKNDEVTLIINTTEGRQSIADSYSIRRNALQHKVYCTTTLTGALAICEALKFGPEKAVRRLQDLHAGVNS</sequence>
<dbReference type="GO" id="GO:0006541">
    <property type="term" value="P:glutamine metabolic process"/>
    <property type="evidence" value="ECO:0007669"/>
    <property type="project" value="TreeGrafter"/>
</dbReference>
<dbReference type="GO" id="GO:0005737">
    <property type="term" value="C:cytoplasm"/>
    <property type="evidence" value="ECO:0007669"/>
    <property type="project" value="TreeGrafter"/>
</dbReference>
<dbReference type="PROSITE" id="PS00867">
    <property type="entry name" value="CPSASE_2"/>
    <property type="match status" value="2"/>
</dbReference>
<comment type="subunit">
    <text evidence="18 19">Composed of two chains; the small (or glutamine) chain promotes the hydrolysis of glutamine to ammonia, which is used by the large (or ammonia) chain to synthesize carbamoyl phosphate. Tetramer of heterodimers (alpha,beta)4.</text>
</comment>
<dbReference type="PROSITE" id="PS50975">
    <property type="entry name" value="ATP_GRASP"/>
    <property type="match status" value="2"/>
</dbReference>
<dbReference type="Pfam" id="PF02142">
    <property type="entry name" value="MGS"/>
    <property type="match status" value="1"/>
</dbReference>
<feature type="binding site" evidence="19">
    <location>
        <position position="842"/>
    </location>
    <ligand>
        <name>Mn(2+)</name>
        <dbReference type="ChEBI" id="CHEBI:29035"/>
        <label>4</label>
    </ligand>
</feature>
<feature type="binding site" evidence="19">
    <location>
        <position position="299"/>
    </location>
    <ligand>
        <name>Mn(2+)</name>
        <dbReference type="ChEBI" id="CHEBI:29035"/>
        <label>2</label>
    </ligand>
</feature>
<comment type="domain">
    <text evidence="19">The large subunit is composed of 2 ATP-grasp domains that are involved in binding the 2 ATP molecules needed for carbamoyl phosphate synthesis. The N-terminal ATP-grasp domain (referred to as the carboxyphosphate synthetic component) catalyzes the ATP-dependent phosphorylation of hydrogencarbonate to carboxyphosphate and the subsequent nucleophilic attack by ammonia to form a carbamate intermediate. The C-terminal ATP-grasp domain (referred to as the carbamoyl phosphate synthetic component) then catalyzes the phosphorylation of carbamate with the second ATP to form the end product carbamoyl phosphate. The reactive and unstable enzyme intermediates are sequentially channeled from one active site to the next through the interior of the protein over a distance of at least 96 A.</text>
</comment>
<dbReference type="Gene3D" id="3.30.470.20">
    <property type="entry name" value="ATP-grasp fold, B domain"/>
    <property type="match status" value="2"/>
</dbReference>
<keyword evidence="11 19" id="KW-0067">ATP-binding</keyword>
<evidence type="ECO:0000256" key="10">
    <source>
        <dbReference type="ARBA" id="ARBA00022741"/>
    </source>
</evidence>
<dbReference type="UniPathway" id="UPA00070">
    <property type="reaction ID" value="UER00115"/>
</dbReference>
<feature type="region of interest" description="Oligomerization domain" evidence="19">
    <location>
        <begin position="404"/>
        <end position="553"/>
    </location>
</feature>
<feature type="binding site" evidence="19">
    <location>
        <position position="840"/>
    </location>
    <ligand>
        <name>Mg(2+)</name>
        <dbReference type="ChEBI" id="CHEBI:18420"/>
        <label>4</label>
    </ligand>
</feature>
<dbReference type="NCBIfam" id="NF009455">
    <property type="entry name" value="PRK12815.1"/>
    <property type="match status" value="1"/>
</dbReference>
<evidence type="ECO:0000256" key="8">
    <source>
        <dbReference type="ARBA" id="ARBA00022723"/>
    </source>
</evidence>
<dbReference type="SUPFAM" id="SSF56059">
    <property type="entry name" value="Glutathione synthetase ATP-binding domain-like"/>
    <property type="match status" value="2"/>
</dbReference>
<dbReference type="FunFam" id="3.30.1490.20:FF:000001">
    <property type="entry name" value="Carbamoyl-phosphate synthase large chain"/>
    <property type="match status" value="1"/>
</dbReference>
<dbReference type="InterPro" id="IPR033937">
    <property type="entry name" value="MGS_CPS_CarB"/>
</dbReference>
<keyword evidence="14" id="KW-0464">Manganese</keyword>
<evidence type="ECO:0000256" key="11">
    <source>
        <dbReference type="ARBA" id="ARBA00022840"/>
    </source>
</evidence>
<feature type="binding site" evidence="19">
    <location>
        <position position="714"/>
    </location>
    <ligand>
        <name>ATP</name>
        <dbReference type="ChEBI" id="CHEBI:30616"/>
        <label>2</label>
    </ligand>
</feature>
<feature type="binding site" evidence="19">
    <location>
        <position position="840"/>
    </location>
    <ligand>
        <name>Mn(2+)</name>
        <dbReference type="ChEBI" id="CHEBI:29035"/>
        <label>3</label>
    </ligand>
</feature>
<feature type="binding site" evidence="19">
    <location>
        <position position="753"/>
    </location>
    <ligand>
        <name>ATP</name>
        <dbReference type="ChEBI" id="CHEBI:30616"/>
        <label>2</label>
    </ligand>
</feature>
<feature type="binding site" evidence="19">
    <location>
        <position position="301"/>
    </location>
    <ligand>
        <name>Mn(2+)</name>
        <dbReference type="ChEBI" id="CHEBI:29035"/>
        <label>2</label>
    </ligand>
</feature>
<dbReference type="InterPro" id="IPR036914">
    <property type="entry name" value="MGS-like_dom_sf"/>
</dbReference>
<comment type="caution">
    <text evidence="19">Lacks conserved residue(s) required for the propagation of feature annotation.</text>
</comment>
<dbReference type="AlphaFoldDB" id="A0A839T4W5"/>
<comment type="caution">
    <text evidence="22">The sequence shown here is derived from an EMBL/GenBank/DDBJ whole genome shotgun (WGS) entry which is preliminary data.</text>
</comment>
<dbReference type="EC" id="6.3.5.5" evidence="19"/>
<comment type="catalytic activity">
    <reaction evidence="15 19">
        <text>hydrogencarbonate + NH4(+) + 2 ATP = carbamoyl phosphate + 2 ADP + phosphate + 2 H(+)</text>
        <dbReference type="Rhea" id="RHEA:18029"/>
        <dbReference type="ChEBI" id="CHEBI:15378"/>
        <dbReference type="ChEBI" id="CHEBI:17544"/>
        <dbReference type="ChEBI" id="CHEBI:28938"/>
        <dbReference type="ChEBI" id="CHEBI:30616"/>
        <dbReference type="ChEBI" id="CHEBI:43474"/>
        <dbReference type="ChEBI" id="CHEBI:58228"/>
        <dbReference type="ChEBI" id="CHEBI:456216"/>
        <dbReference type="EC" id="6.3.4.16"/>
    </reaction>
</comment>
<keyword evidence="9 19" id="KW-0677">Repeat</keyword>
<feature type="binding site" evidence="19">
    <location>
        <position position="787"/>
    </location>
    <ligand>
        <name>ATP</name>
        <dbReference type="ChEBI" id="CHEBI:30616"/>
        <label>2</label>
    </ligand>
</feature>
<dbReference type="EC" id="6.3.4.16" evidence="19"/>
<feature type="region of interest" description="Allosteric domain" evidence="19">
    <location>
        <begin position="936"/>
        <end position="1073"/>
    </location>
</feature>
<dbReference type="PROSITE" id="PS51855">
    <property type="entry name" value="MGS"/>
    <property type="match status" value="1"/>
</dbReference>
<evidence type="ECO:0000256" key="6">
    <source>
        <dbReference type="ARBA" id="ARBA00022598"/>
    </source>
</evidence>
<evidence type="ECO:0000313" key="23">
    <source>
        <dbReference type="Proteomes" id="UP000549250"/>
    </source>
</evidence>
<feature type="binding site" evidence="19">
    <location>
        <position position="842"/>
    </location>
    <ligand>
        <name>Mg(2+)</name>
        <dbReference type="ChEBI" id="CHEBI:18420"/>
        <label>4</label>
    </ligand>
</feature>
<keyword evidence="10 19" id="KW-0547">Nucleotide-binding</keyword>
<proteinExistence type="inferred from homology"/>
<feature type="binding site" evidence="19">
    <location>
        <position position="285"/>
    </location>
    <ligand>
        <name>Mg(2+)</name>
        <dbReference type="ChEBI" id="CHEBI:18420"/>
        <label>1</label>
    </ligand>
</feature>
<dbReference type="FunFam" id="1.10.1030.10:FF:000002">
    <property type="entry name" value="Carbamoyl-phosphate synthase large chain"/>
    <property type="match status" value="1"/>
</dbReference>
<dbReference type="PANTHER" id="PTHR11405">
    <property type="entry name" value="CARBAMOYLTRANSFERASE FAMILY MEMBER"/>
    <property type="match status" value="1"/>
</dbReference>
<dbReference type="PANTHER" id="PTHR11405:SF53">
    <property type="entry name" value="CARBAMOYL-PHOSPHATE SYNTHASE [AMMONIA], MITOCHONDRIAL"/>
    <property type="match status" value="1"/>
</dbReference>
<dbReference type="Pfam" id="PF25596">
    <property type="entry name" value="CPSase_L_D1"/>
    <property type="match status" value="2"/>
</dbReference>
<feature type="domain" description="MGS-like" evidence="21">
    <location>
        <begin position="936"/>
        <end position="1073"/>
    </location>
</feature>
<feature type="binding site" evidence="19">
    <location>
        <position position="786"/>
    </location>
    <ligand>
        <name>ATP</name>
        <dbReference type="ChEBI" id="CHEBI:30616"/>
        <label>2</label>
    </ligand>
</feature>
<dbReference type="GO" id="GO:0046872">
    <property type="term" value="F:metal ion binding"/>
    <property type="evidence" value="ECO:0007669"/>
    <property type="project" value="UniProtKB-KW"/>
</dbReference>
<evidence type="ECO:0000313" key="22">
    <source>
        <dbReference type="EMBL" id="MBB3104049.1"/>
    </source>
</evidence>
<dbReference type="FunFam" id="3.30.470.20:FF:000013">
    <property type="entry name" value="Carbamoyl-phosphate synthase large chain"/>
    <property type="match status" value="1"/>
</dbReference>
<dbReference type="InterPro" id="IPR005479">
    <property type="entry name" value="CPAse_ATP-bd"/>
</dbReference>
<dbReference type="PRINTS" id="PR00098">
    <property type="entry name" value="CPSASE"/>
</dbReference>
<feature type="binding site" evidence="19">
    <location>
        <position position="169"/>
    </location>
    <ligand>
        <name>ATP</name>
        <dbReference type="ChEBI" id="CHEBI:30616"/>
        <label>1</label>
    </ligand>
</feature>
<dbReference type="PROSITE" id="PS00866">
    <property type="entry name" value="CPSASE_1"/>
    <property type="match status" value="2"/>
</dbReference>
<reference evidence="22 23" key="1">
    <citation type="submission" date="2020-08" db="EMBL/GenBank/DDBJ databases">
        <title>Genomic Encyclopedia of Type Strains, Phase III (KMG-III): the genomes of soil and plant-associated and newly described type strains.</title>
        <authorList>
            <person name="Whitman W."/>
        </authorList>
    </citation>
    <scope>NUCLEOTIDE SEQUENCE [LARGE SCALE GENOMIC DNA]</scope>
    <source>
        <strain evidence="22 23">CECT 4462</strain>
    </source>
</reference>
<keyword evidence="12" id="KW-0460">Magnesium</keyword>
<dbReference type="Pfam" id="PF02787">
    <property type="entry name" value="CPSase_L_D3"/>
    <property type="match status" value="1"/>
</dbReference>
<dbReference type="Proteomes" id="UP000549250">
    <property type="component" value="Unassembled WGS sequence"/>
</dbReference>
<dbReference type="CDD" id="cd01424">
    <property type="entry name" value="MGS_CPS_II"/>
    <property type="match status" value="1"/>
</dbReference>
<evidence type="ECO:0000256" key="4">
    <source>
        <dbReference type="ARBA" id="ARBA00009799"/>
    </source>
</evidence>
<dbReference type="NCBIfam" id="NF003671">
    <property type="entry name" value="PRK05294.1"/>
    <property type="match status" value="1"/>
</dbReference>
<feature type="binding site" evidence="19">
    <location>
        <position position="840"/>
    </location>
    <ligand>
        <name>ATP</name>
        <dbReference type="ChEBI" id="CHEBI:30616"/>
        <label>2</label>
    </ligand>
</feature>
<dbReference type="SUPFAM" id="SSF52335">
    <property type="entry name" value="Methylglyoxal synthase-like"/>
    <property type="match status" value="1"/>
</dbReference>
<dbReference type="SMART" id="SM00851">
    <property type="entry name" value="MGS"/>
    <property type="match status" value="1"/>
</dbReference>
<evidence type="ECO:0000256" key="17">
    <source>
        <dbReference type="ARBA" id="ARBA00057223"/>
    </source>
</evidence>
<comment type="function">
    <text evidence="17 19">Large subunit of the glutamine-dependent carbamoyl phosphate synthetase (CPSase). CPSase catalyzes the formation of carbamoyl phosphate from the ammonia moiety of glutamine, carbonate, and phosphate donated by ATP, constituting the first step of 2 biosynthetic pathways, one leading to arginine and/or urea and the other to pyrimidine nucleotides. The large subunit (synthetase) binds the substrates ammonia (free or transferred from glutamine from the small subunit), hydrogencarbonate and ATP and carries out an ATP-coupled ligase reaction, activating hydrogencarbonate by forming carboxy phosphate which reacts with ammonia to form carbamoyl phosphate.</text>
</comment>
<dbReference type="InterPro" id="IPR016185">
    <property type="entry name" value="PreATP-grasp_dom_sf"/>
</dbReference>
<dbReference type="InterPro" id="IPR011761">
    <property type="entry name" value="ATP-grasp"/>
</dbReference>
<dbReference type="InterPro" id="IPR058047">
    <property type="entry name" value="CPSase_preATP-grasp"/>
</dbReference>
<dbReference type="NCBIfam" id="TIGR01369">
    <property type="entry name" value="CPSaseII_lrg"/>
    <property type="match status" value="1"/>
</dbReference>
<feature type="binding site" evidence="19">
    <location>
        <position position="242"/>
    </location>
    <ligand>
        <name>ATP</name>
        <dbReference type="ChEBI" id="CHEBI:30616"/>
        <label>1</label>
    </ligand>
</feature>
<feature type="domain" description="ATP-grasp" evidence="20">
    <location>
        <begin position="133"/>
        <end position="328"/>
    </location>
</feature>
<accession>A0A839T4W5</accession>
<feature type="binding site" evidence="19">
    <location>
        <position position="828"/>
    </location>
    <ligand>
        <name>Mn(2+)</name>
        <dbReference type="ChEBI" id="CHEBI:29035"/>
        <label>3</label>
    </ligand>
</feature>
<feature type="binding site" evidence="19">
    <location>
        <position position="755"/>
    </location>
    <ligand>
        <name>ATP</name>
        <dbReference type="ChEBI" id="CHEBI:30616"/>
        <label>2</label>
    </ligand>
</feature>
<dbReference type="UniPathway" id="UPA00068">
    <property type="reaction ID" value="UER00171"/>
</dbReference>
<dbReference type="GO" id="GO:0004088">
    <property type="term" value="F:carbamoyl-phosphate synthase (glutamine-hydrolyzing) activity"/>
    <property type="evidence" value="ECO:0007669"/>
    <property type="project" value="UniProtKB-UniRule"/>
</dbReference>
<evidence type="ECO:0000256" key="5">
    <source>
        <dbReference type="ARBA" id="ARBA00022571"/>
    </source>
</evidence>
<evidence type="ECO:0000256" key="2">
    <source>
        <dbReference type="ARBA" id="ARBA00004812"/>
    </source>
</evidence>
<dbReference type="SUPFAM" id="SSF48108">
    <property type="entry name" value="Carbamoyl phosphate synthetase, large subunit connection domain"/>
    <property type="match status" value="1"/>
</dbReference>
<organism evidence="22 23">
    <name type="scientific">Azomonas macrocytogenes</name>
    <name type="common">Azotobacter macrocytogenes</name>
    <dbReference type="NCBI Taxonomy" id="69962"/>
    <lineage>
        <taxon>Bacteria</taxon>
        <taxon>Pseudomonadati</taxon>
        <taxon>Pseudomonadota</taxon>
        <taxon>Gammaproteobacteria</taxon>
        <taxon>Pseudomonadales</taxon>
        <taxon>Pseudomonadaceae</taxon>
        <taxon>Azomonas</taxon>
    </lineage>
</organism>
<evidence type="ECO:0000256" key="14">
    <source>
        <dbReference type="ARBA" id="ARBA00023211"/>
    </source>
</evidence>
<feature type="binding site" evidence="19">
    <location>
        <position position="299"/>
    </location>
    <ligand>
        <name>Mn(2+)</name>
        <dbReference type="ChEBI" id="CHEBI:29035"/>
        <label>1</label>
    </ligand>
</feature>
<feature type="domain" description="ATP-grasp" evidence="20">
    <location>
        <begin position="678"/>
        <end position="869"/>
    </location>
</feature>
<dbReference type="Gene3D" id="3.40.50.1380">
    <property type="entry name" value="Methylglyoxal synthase-like domain"/>
    <property type="match status" value="1"/>
</dbReference>
<keyword evidence="8" id="KW-0479">Metal-binding</keyword>
<feature type="binding site" evidence="19">
    <location>
        <position position="175"/>
    </location>
    <ligand>
        <name>ATP</name>
        <dbReference type="ChEBI" id="CHEBI:30616"/>
        <label>1</label>
    </ligand>
</feature>
<feature type="binding site" evidence="19">
    <location>
        <position position="299"/>
    </location>
    <ligand>
        <name>Mg(2+)</name>
        <dbReference type="ChEBI" id="CHEBI:18420"/>
        <label>2</label>
    </ligand>
</feature>
<feature type="binding site" evidence="19">
    <location>
        <position position="299"/>
    </location>
    <ligand>
        <name>ATP</name>
        <dbReference type="ChEBI" id="CHEBI:30616"/>
        <label>1</label>
    </ligand>
</feature>
<feature type="binding site" evidence="19">
    <location>
        <position position="210"/>
    </location>
    <ligand>
        <name>ATP</name>
        <dbReference type="ChEBI" id="CHEBI:30616"/>
        <label>1</label>
    </ligand>
</feature>
<dbReference type="GO" id="GO:0004087">
    <property type="term" value="F:carbamoyl-phosphate synthase (ammonia) activity"/>
    <property type="evidence" value="ECO:0007669"/>
    <property type="project" value="UniProtKB-EC"/>
</dbReference>
<dbReference type="InterPro" id="IPR036897">
    <property type="entry name" value="CarbamoylP_synth_lsu_oligo_sf"/>
</dbReference>
<feature type="binding site" evidence="19">
    <location>
        <position position="241"/>
    </location>
    <ligand>
        <name>ATP</name>
        <dbReference type="ChEBI" id="CHEBI:30616"/>
        <label>1</label>
    </ligand>
</feature>
<dbReference type="Gene3D" id="1.10.1030.10">
    <property type="entry name" value="Carbamoyl-phosphate synthetase, large subunit oligomerisation domain"/>
    <property type="match status" value="1"/>
</dbReference>
<dbReference type="SMART" id="SM01096">
    <property type="entry name" value="CPSase_L_D3"/>
    <property type="match status" value="1"/>
</dbReference>
<feature type="binding site" evidence="19">
    <location>
        <position position="785"/>
    </location>
    <ligand>
        <name>ATP</name>
        <dbReference type="ChEBI" id="CHEBI:30616"/>
        <label>2</label>
    </ligand>
</feature>
<comment type="pathway">
    <text evidence="3 19">Amino-acid biosynthesis; L-arginine biosynthesis; carbamoyl phosphate from bicarbonate: step 1/1.</text>
</comment>
<dbReference type="FunFam" id="3.40.50.20:FF:000003">
    <property type="entry name" value="Carbamoyl-phosphate synthase large chain"/>
    <property type="match status" value="1"/>
</dbReference>
<feature type="binding site" evidence="19">
    <location>
        <position position="285"/>
    </location>
    <ligand>
        <name>Mn(2+)</name>
        <dbReference type="ChEBI" id="CHEBI:29035"/>
        <label>1</label>
    </ligand>
</feature>
<feature type="binding site" evidence="19">
    <location>
        <position position="208"/>
    </location>
    <ligand>
        <name>ATP</name>
        <dbReference type="ChEBI" id="CHEBI:30616"/>
        <label>1</label>
    </ligand>
</feature>
<evidence type="ECO:0000256" key="3">
    <source>
        <dbReference type="ARBA" id="ARBA00005077"/>
    </source>
</evidence>
<evidence type="ECO:0000256" key="9">
    <source>
        <dbReference type="ARBA" id="ARBA00022737"/>
    </source>
</evidence>
<dbReference type="HAMAP" id="MF_01210_B">
    <property type="entry name" value="CPSase_L_chain_B"/>
    <property type="match status" value="1"/>
</dbReference>
<comment type="cofactor">
    <cofactor evidence="19">
        <name>Mg(2+)</name>
        <dbReference type="ChEBI" id="CHEBI:18420"/>
    </cofactor>
    <cofactor evidence="19">
        <name>Mn(2+)</name>
        <dbReference type="ChEBI" id="CHEBI:29035"/>
    </cofactor>
    <text evidence="19">Binds 4 Mg(2+) or Mn(2+) ions per subunit.</text>
</comment>
<dbReference type="FunFam" id="3.40.50.20:FF:000001">
    <property type="entry name" value="Carbamoyl-phosphate synthase large chain"/>
    <property type="match status" value="1"/>
</dbReference>
<comment type="catalytic activity">
    <reaction evidence="16 19">
        <text>hydrogencarbonate + L-glutamine + 2 ATP + H2O = carbamoyl phosphate + L-glutamate + 2 ADP + phosphate + 2 H(+)</text>
        <dbReference type="Rhea" id="RHEA:18633"/>
        <dbReference type="ChEBI" id="CHEBI:15377"/>
        <dbReference type="ChEBI" id="CHEBI:15378"/>
        <dbReference type="ChEBI" id="CHEBI:17544"/>
        <dbReference type="ChEBI" id="CHEBI:29985"/>
        <dbReference type="ChEBI" id="CHEBI:30616"/>
        <dbReference type="ChEBI" id="CHEBI:43474"/>
        <dbReference type="ChEBI" id="CHEBI:58228"/>
        <dbReference type="ChEBI" id="CHEBI:58359"/>
        <dbReference type="ChEBI" id="CHEBI:456216"/>
        <dbReference type="EC" id="6.3.5.5"/>
    </reaction>
</comment>
<dbReference type="EMBL" id="JACHXI010000012">
    <property type="protein sequence ID" value="MBB3104049.1"/>
    <property type="molecule type" value="Genomic_DNA"/>
</dbReference>
<gene>
    <name evidence="19" type="primary">carB</name>
    <name evidence="22" type="ORF">FHR87_002461</name>
</gene>
<keyword evidence="13 19" id="KW-0665">Pyrimidine biosynthesis</keyword>
<dbReference type="PROSITE" id="PS51257">
    <property type="entry name" value="PROKAR_LIPOPROTEIN"/>
    <property type="match status" value="1"/>
</dbReference>
<evidence type="ECO:0000259" key="20">
    <source>
        <dbReference type="PROSITE" id="PS50975"/>
    </source>
</evidence>
<evidence type="ECO:0000256" key="12">
    <source>
        <dbReference type="ARBA" id="ARBA00022842"/>
    </source>
</evidence>
<dbReference type="SUPFAM" id="SSF52440">
    <property type="entry name" value="PreATP-grasp domain"/>
    <property type="match status" value="2"/>
</dbReference>
<dbReference type="Gene3D" id="3.40.50.20">
    <property type="match status" value="2"/>
</dbReference>
<dbReference type="GO" id="GO:0006526">
    <property type="term" value="P:L-arginine biosynthetic process"/>
    <property type="evidence" value="ECO:0007669"/>
    <property type="project" value="UniProtKB-UniRule"/>
</dbReference>
<feature type="binding site" evidence="19">
    <location>
        <position position="299"/>
    </location>
    <ligand>
        <name>Mg(2+)</name>
        <dbReference type="ChEBI" id="CHEBI:18420"/>
        <label>1</label>
    </ligand>
</feature>
<evidence type="ECO:0000256" key="19">
    <source>
        <dbReference type="HAMAP-Rule" id="MF_01210"/>
    </source>
</evidence>
<dbReference type="GO" id="GO:0044205">
    <property type="term" value="P:'de novo' UMP biosynthetic process"/>
    <property type="evidence" value="ECO:0007669"/>
    <property type="project" value="UniProtKB-UniRule"/>
</dbReference>
<feature type="binding site" evidence="19">
    <location>
        <position position="301"/>
    </location>
    <ligand>
        <name>Mg(2+)</name>
        <dbReference type="ChEBI" id="CHEBI:18420"/>
        <label>2</label>
    </ligand>
</feature>